<dbReference type="SUPFAM" id="SSF56219">
    <property type="entry name" value="DNase I-like"/>
    <property type="match status" value="1"/>
</dbReference>
<evidence type="ECO:0000313" key="2">
    <source>
        <dbReference type="EMBL" id="VDM45999.1"/>
    </source>
</evidence>
<dbReference type="AlphaFoldDB" id="A0A183V1Q8"/>
<reference evidence="2 3" key="2">
    <citation type="submission" date="2018-11" db="EMBL/GenBank/DDBJ databases">
        <authorList>
            <consortium name="Pathogen Informatics"/>
        </authorList>
    </citation>
    <scope>NUCLEOTIDE SEQUENCE [LARGE SCALE GENOMIC DNA]</scope>
</reference>
<sequence length="115" mass="12725">MLSNNGPQFPARQKLRSTAPAGRKVFGERLLKISGAMAGALCGLRLSLCTYNCRSLSGADRLNYLMEERKKICCDFLGISETRRASSLTAQYKDEAHYILEKVKASEEEEESASS</sequence>
<dbReference type="WBParaSite" id="TCNE_0001467801-mRNA-1">
    <property type="protein sequence ID" value="TCNE_0001467801-mRNA-1"/>
    <property type="gene ID" value="TCNE_0001467801"/>
</dbReference>
<name>A0A183V1Q8_TOXCA</name>
<protein>
    <submittedName>
        <fullName evidence="2 4">Uncharacterized protein</fullName>
    </submittedName>
</protein>
<evidence type="ECO:0000256" key="1">
    <source>
        <dbReference type="SAM" id="MobiDB-lite"/>
    </source>
</evidence>
<feature type="region of interest" description="Disordered" evidence="1">
    <location>
        <begin position="1"/>
        <end position="20"/>
    </location>
</feature>
<gene>
    <name evidence="2" type="ORF">TCNE_LOCUS14678</name>
</gene>
<keyword evidence="3" id="KW-1185">Reference proteome</keyword>
<dbReference type="Proteomes" id="UP000050794">
    <property type="component" value="Unassembled WGS sequence"/>
</dbReference>
<organism evidence="3 4">
    <name type="scientific">Toxocara canis</name>
    <name type="common">Canine roundworm</name>
    <dbReference type="NCBI Taxonomy" id="6265"/>
    <lineage>
        <taxon>Eukaryota</taxon>
        <taxon>Metazoa</taxon>
        <taxon>Ecdysozoa</taxon>
        <taxon>Nematoda</taxon>
        <taxon>Chromadorea</taxon>
        <taxon>Rhabditida</taxon>
        <taxon>Spirurina</taxon>
        <taxon>Ascaridomorpha</taxon>
        <taxon>Ascaridoidea</taxon>
        <taxon>Toxocaridae</taxon>
        <taxon>Toxocara</taxon>
    </lineage>
</organism>
<dbReference type="InterPro" id="IPR036691">
    <property type="entry name" value="Endo/exonu/phosph_ase_sf"/>
</dbReference>
<evidence type="ECO:0000313" key="4">
    <source>
        <dbReference type="WBParaSite" id="TCNE_0001467801-mRNA-1"/>
    </source>
</evidence>
<accession>A0A183V1Q8</accession>
<dbReference type="EMBL" id="UYWY01022385">
    <property type="protein sequence ID" value="VDM45999.1"/>
    <property type="molecule type" value="Genomic_DNA"/>
</dbReference>
<reference evidence="4" key="1">
    <citation type="submission" date="2016-06" db="UniProtKB">
        <authorList>
            <consortium name="WormBaseParasite"/>
        </authorList>
    </citation>
    <scope>IDENTIFICATION</scope>
</reference>
<evidence type="ECO:0000313" key="3">
    <source>
        <dbReference type="Proteomes" id="UP000050794"/>
    </source>
</evidence>
<proteinExistence type="predicted"/>